<dbReference type="InterPro" id="IPR004147">
    <property type="entry name" value="ABC1_dom"/>
</dbReference>
<dbReference type="OrthoDB" id="9795390at2"/>
<comment type="caution">
    <text evidence="4">The sequence shown here is derived from an EMBL/GenBank/DDBJ whole genome shotgun (WGS) entry which is preliminary data.</text>
</comment>
<keyword evidence="2" id="KW-1133">Transmembrane helix</keyword>
<dbReference type="RefSeq" id="WP_051239801.1">
    <property type="nucleotide sequence ID" value="NZ_AUFF01000003.1"/>
</dbReference>
<sequence>MNEASRLAAITAFLLKHRSSPLFRRAGVGREEACDPAKAKEFADDLEALGPTFVKVGQTLSTRPDLLPREYLDALERLQDEAEPVPLEQIEAQIEKELGAPVRKLFKAFSPEPIGTASLAQVHAATLPSGRRVAVKVQRPDLSTQVETDLASLKRLVAAGGAVGLAPGRYGFAEWLEEFHAAMLAELDYLQEAENLETFRSRMEEFPDILVPAPVWDYTTSRVLTMELATGIRVTDIPEVRRTEIDLVPLAHDLGRAYLDQIFVHGLIHADPHPGNMLLTAEHQLVLLDLGMVGHVPPRLRDQLLKLVLATVEGRGEQAAEVFMHMGTRLEEFDEPRFTREISRKVSRFCHAEVGVESEGEVLLEMIRVAIDCGLKPPTELTMLAKTLLNLEGVMLALDRDVSIKGILREHMEKLFRARATSSLDLGRLVTDALDVQELVREAPPRLSVLLRTLADNRFRVHIAGLEESKLIEGIQKVANRITAGLISAAMIVGAALIMRIDAGPKLFGYPALALVMFLIAAVVGGMLVFASLVGDRRAPPADHKDPI</sequence>
<feature type="transmembrane region" description="Helical" evidence="2">
    <location>
        <begin position="513"/>
        <end position="534"/>
    </location>
</feature>
<dbReference type="AlphaFoldDB" id="A0A091BH88"/>
<name>A0A091BH88_9GAMM</name>
<dbReference type="PANTHER" id="PTHR10566:SF113">
    <property type="entry name" value="PROTEIN ACTIVITY OF BC1 COMPLEX KINASE 7, CHLOROPLASTIC"/>
    <property type="match status" value="1"/>
</dbReference>
<accession>A0A091BH88</accession>
<dbReference type="PANTHER" id="PTHR10566">
    <property type="entry name" value="CHAPERONE-ACTIVITY OF BC1 COMPLEX CABC1 -RELATED"/>
    <property type="match status" value="1"/>
</dbReference>
<evidence type="ECO:0000256" key="1">
    <source>
        <dbReference type="ARBA" id="ARBA00009670"/>
    </source>
</evidence>
<comment type="similarity">
    <text evidence="1">Belongs to the protein kinase superfamily. ADCK protein kinase family.</text>
</comment>
<proteinExistence type="inferred from homology"/>
<evidence type="ECO:0000259" key="3">
    <source>
        <dbReference type="PROSITE" id="PS50011"/>
    </source>
</evidence>
<dbReference type="CDD" id="cd05121">
    <property type="entry name" value="ABC1_ADCK3-like"/>
    <property type="match status" value="1"/>
</dbReference>
<evidence type="ECO:0000313" key="4">
    <source>
        <dbReference type="EMBL" id="KFN50154.1"/>
    </source>
</evidence>
<dbReference type="InterPro" id="IPR000719">
    <property type="entry name" value="Prot_kinase_dom"/>
</dbReference>
<evidence type="ECO:0000256" key="2">
    <source>
        <dbReference type="SAM" id="Phobius"/>
    </source>
</evidence>
<keyword evidence="5" id="KW-1185">Reference proteome</keyword>
<dbReference type="STRING" id="1121013.GCA_000426365_01778"/>
<feature type="transmembrane region" description="Helical" evidence="2">
    <location>
        <begin position="482"/>
        <end position="501"/>
    </location>
</feature>
<dbReference type="GO" id="GO:0004672">
    <property type="term" value="F:protein kinase activity"/>
    <property type="evidence" value="ECO:0007669"/>
    <property type="project" value="InterPro"/>
</dbReference>
<organism evidence="4 5">
    <name type="scientific">Arenimonas composti TR7-09 = DSM 18010</name>
    <dbReference type="NCBI Taxonomy" id="1121013"/>
    <lineage>
        <taxon>Bacteria</taxon>
        <taxon>Pseudomonadati</taxon>
        <taxon>Pseudomonadota</taxon>
        <taxon>Gammaproteobacteria</taxon>
        <taxon>Lysobacterales</taxon>
        <taxon>Lysobacteraceae</taxon>
        <taxon>Arenimonas</taxon>
    </lineage>
</organism>
<keyword evidence="2" id="KW-0812">Transmembrane</keyword>
<dbReference type="eggNOG" id="COG0661">
    <property type="taxonomic scope" value="Bacteria"/>
</dbReference>
<keyword evidence="2" id="KW-0472">Membrane</keyword>
<dbReference type="EMBL" id="AWXU01000022">
    <property type="protein sequence ID" value="KFN50154.1"/>
    <property type="molecule type" value="Genomic_DNA"/>
</dbReference>
<dbReference type="Pfam" id="PF03109">
    <property type="entry name" value="ABC1"/>
    <property type="match status" value="1"/>
</dbReference>
<dbReference type="InterPro" id="IPR050154">
    <property type="entry name" value="UbiB_kinase"/>
</dbReference>
<reference evidence="4 5" key="1">
    <citation type="submission" date="2013-09" db="EMBL/GenBank/DDBJ databases">
        <title>Genome sequencing of Arenimonas composti.</title>
        <authorList>
            <person name="Chen F."/>
            <person name="Wang G."/>
        </authorList>
    </citation>
    <scope>NUCLEOTIDE SEQUENCE [LARGE SCALE GENOMIC DNA]</scope>
    <source>
        <strain evidence="4 5">TR7-09</strain>
    </source>
</reference>
<dbReference type="InterPro" id="IPR011009">
    <property type="entry name" value="Kinase-like_dom_sf"/>
</dbReference>
<dbReference type="GO" id="GO:0005524">
    <property type="term" value="F:ATP binding"/>
    <property type="evidence" value="ECO:0007669"/>
    <property type="project" value="InterPro"/>
</dbReference>
<dbReference type="PROSITE" id="PS50011">
    <property type="entry name" value="PROTEIN_KINASE_DOM"/>
    <property type="match status" value="1"/>
</dbReference>
<protein>
    <recommendedName>
        <fullName evidence="3">Protein kinase domain-containing protein</fullName>
    </recommendedName>
</protein>
<feature type="domain" description="Protein kinase" evidence="3">
    <location>
        <begin position="108"/>
        <end position="459"/>
    </location>
</feature>
<dbReference type="Proteomes" id="UP000029391">
    <property type="component" value="Unassembled WGS sequence"/>
</dbReference>
<dbReference type="SUPFAM" id="SSF56112">
    <property type="entry name" value="Protein kinase-like (PK-like)"/>
    <property type="match status" value="1"/>
</dbReference>
<gene>
    <name evidence="4" type="ORF">P873_07915</name>
</gene>
<evidence type="ECO:0000313" key="5">
    <source>
        <dbReference type="Proteomes" id="UP000029391"/>
    </source>
</evidence>